<keyword evidence="1" id="KW-0067">ATP-binding</keyword>
<gene>
    <name evidence="1" type="ORF">ID09_03125</name>
</gene>
<keyword evidence="1" id="KW-0347">Helicase</keyword>
<evidence type="ECO:0000313" key="1">
    <source>
        <dbReference type="EMBL" id="AIG43086.1"/>
    </source>
</evidence>
<organism evidence="1 2">
    <name type="scientific">Streptococcus suis 6407</name>
    <dbReference type="NCBI Taxonomy" id="1214179"/>
    <lineage>
        <taxon>Bacteria</taxon>
        <taxon>Bacillati</taxon>
        <taxon>Bacillota</taxon>
        <taxon>Bacilli</taxon>
        <taxon>Lactobacillales</taxon>
        <taxon>Streptococcaceae</taxon>
        <taxon>Streptococcus</taxon>
    </lineage>
</organism>
<dbReference type="HOGENOM" id="CLU_174087_0_0_9"/>
<dbReference type="RefSeq" id="WP_024382198.1">
    <property type="nucleotide sequence ID" value="NZ_ALLE01000042.1"/>
</dbReference>
<evidence type="ECO:0000313" key="2">
    <source>
        <dbReference type="Proteomes" id="UP000028185"/>
    </source>
</evidence>
<dbReference type="AlphaFoldDB" id="A0A075SI50"/>
<proteinExistence type="predicted"/>
<sequence>MEKTQIIQDVLALIQDLNQAFQADKVGTVDEQRLQHNLTETTRILSEAESVTNTELIAIEKFYRSTSFLVGLGDLRLSETSRQAWRAFDRYYYETIREELKLYGGSAIAQV</sequence>
<keyword evidence="1" id="KW-0547">Nucleotide-binding</keyword>
<protein>
    <submittedName>
        <fullName evidence="1">Helicase BlpT</fullName>
    </submittedName>
</protein>
<dbReference type="GO" id="GO:0004386">
    <property type="term" value="F:helicase activity"/>
    <property type="evidence" value="ECO:0007669"/>
    <property type="project" value="UniProtKB-KW"/>
</dbReference>
<keyword evidence="1" id="KW-0378">Hydrolase</keyword>
<accession>A0A075SI50</accession>
<dbReference type="PATRIC" id="fig|1214179.4.peg.587"/>
<dbReference type="Proteomes" id="UP000028185">
    <property type="component" value="Chromosome"/>
</dbReference>
<reference evidence="1 2" key="1">
    <citation type="journal article" date="2014" name="Genome Announc.">
        <title>Whole-Genome Sequence of Streptococcus suis Serotype 4 Reference Strain 6407.</title>
        <authorList>
            <person name="Wang K."/>
            <person name="Chen J."/>
            <person name="Yao H."/>
            <person name="Lu C."/>
        </authorList>
    </citation>
    <scope>NUCLEOTIDE SEQUENCE [LARGE SCALE GENOMIC DNA]</scope>
    <source>
        <strain evidence="1">6407</strain>
    </source>
</reference>
<name>A0A075SI50_STRSU</name>
<dbReference type="EMBL" id="CP008921">
    <property type="protein sequence ID" value="AIG43086.1"/>
    <property type="molecule type" value="Genomic_DNA"/>
</dbReference>